<reference evidence="3 4" key="1">
    <citation type="submission" date="2017-11" db="EMBL/GenBank/DDBJ databases">
        <title>Complete genome sequence of Streptomyces lavendulae subsp. lavendulae CCM 3239 (formerly 'Streptomyces aureofaciens CCM 3239'), the producer of the angucycline-type antibiotic auricin.</title>
        <authorList>
            <person name="Busche T."/>
            <person name="Novakova R."/>
            <person name="Al'Dilaimi A."/>
            <person name="Homerova D."/>
            <person name="Feckova L."/>
            <person name="Rezuchova B."/>
            <person name="Mingyar E."/>
            <person name="Csolleiova D."/>
            <person name="Bekeova C."/>
            <person name="Winkler A."/>
            <person name="Sevcikova B."/>
            <person name="Kalinowski J."/>
            <person name="Kormanec J."/>
            <person name="Ruckert C."/>
        </authorList>
    </citation>
    <scope>NUCLEOTIDE SEQUENCE [LARGE SCALE GENOMIC DNA]</scope>
    <source>
        <strain evidence="3 4">CCM 3239</strain>
    </source>
</reference>
<proteinExistence type="predicted"/>
<organism evidence="3 4">
    <name type="scientific">Streptomyces lavendulae subsp. lavendulae</name>
    <dbReference type="NCBI Taxonomy" id="58340"/>
    <lineage>
        <taxon>Bacteria</taxon>
        <taxon>Bacillati</taxon>
        <taxon>Actinomycetota</taxon>
        <taxon>Actinomycetes</taxon>
        <taxon>Kitasatosporales</taxon>
        <taxon>Streptomycetaceae</taxon>
        <taxon>Streptomyces</taxon>
    </lineage>
</organism>
<sequence length="131" mass="14547">MFHLPADLVQSEVRKSREELLGTTTSASLVAALDGRRGRRQMVQQGGALYGHALALAQKTRERISRIDGTHVHGRDDFCAPGRAADMDPLQIIIGISAWEVTGYRAADRLRDEHRINRSPTPTTATRPRCF</sequence>
<dbReference type="AlphaFoldDB" id="A0A2K8P9C1"/>
<gene>
    <name evidence="3" type="primary">speA</name>
    <name evidence="3" type="ORF">SLAV_01430</name>
</gene>
<dbReference type="PANTHER" id="PTHR43277">
    <property type="entry name" value="ARGININE DECARBOXYLASE"/>
    <property type="match status" value="1"/>
</dbReference>
<dbReference type="GO" id="GO:0008792">
    <property type="term" value="F:arginine decarboxylase activity"/>
    <property type="evidence" value="ECO:0007669"/>
    <property type="project" value="UniProtKB-EC"/>
</dbReference>
<keyword evidence="3" id="KW-0456">Lyase</keyword>
<keyword evidence="2" id="KW-0663">Pyridoxal phosphate</keyword>
<name>A0A2K8P9C1_STRLA</name>
<keyword evidence="4" id="KW-1185">Reference proteome</keyword>
<protein>
    <submittedName>
        <fullName evidence="3">Arginine decarboxylase</fullName>
        <ecNumber evidence="3">4.1.1.19</ecNumber>
    </submittedName>
</protein>
<dbReference type="EMBL" id="CP024985">
    <property type="protein sequence ID" value="ATZ22215.1"/>
    <property type="molecule type" value="Genomic_DNA"/>
</dbReference>
<dbReference type="Proteomes" id="UP000231791">
    <property type="component" value="Chromosome"/>
</dbReference>
<dbReference type="KEGG" id="slx:SLAV_01430"/>
<evidence type="ECO:0000256" key="1">
    <source>
        <dbReference type="ARBA" id="ARBA00001933"/>
    </source>
</evidence>
<dbReference type="PANTHER" id="PTHR43277:SF4">
    <property type="entry name" value="ARGININE DECARBOXYLASE"/>
    <property type="match status" value="1"/>
</dbReference>
<dbReference type="InterPro" id="IPR052357">
    <property type="entry name" value="Orn_Lys_Arg_decarboxylase-I"/>
</dbReference>
<evidence type="ECO:0000256" key="2">
    <source>
        <dbReference type="ARBA" id="ARBA00022898"/>
    </source>
</evidence>
<comment type="cofactor">
    <cofactor evidence="1">
        <name>pyridoxal 5'-phosphate</name>
        <dbReference type="ChEBI" id="CHEBI:597326"/>
    </cofactor>
</comment>
<dbReference type="EC" id="4.1.1.19" evidence="3"/>
<evidence type="ECO:0000313" key="3">
    <source>
        <dbReference type="EMBL" id="ATZ22215.1"/>
    </source>
</evidence>
<accession>A0A2K8P9C1</accession>
<evidence type="ECO:0000313" key="4">
    <source>
        <dbReference type="Proteomes" id="UP000231791"/>
    </source>
</evidence>